<dbReference type="InterPro" id="IPR006262">
    <property type="entry name" value="Cyt_deam_tetra"/>
</dbReference>
<dbReference type="GO" id="GO:0055086">
    <property type="term" value="P:nucleobase-containing small molecule metabolic process"/>
    <property type="evidence" value="ECO:0007669"/>
    <property type="project" value="UniProtKB-ARBA"/>
</dbReference>
<dbReference type="EC" id="3.5.4.5" evidence="4 15"/>
<feature type="active site" description="Proton donor" evidence="12">
    <location>
        <position position="58"/>
    </location>
</feature>
<evidence type="ECO:0000256" key="2">
    <source>
        <dbReference type="ARBA" id="ARBA00003949"/>
    </source>
</evidence>
<comment type="caution">
    <text evidence="17">The sequence shown here is derived from an EMBL/GenBank/DDBJ whole genome shotgun (WGS) entry which is preliminary data.</text>
</comment>
<proteinExistence type="inferred from homology"/>
<dbReference type="Pfam" id="PF00383">
    <property type="entry name" value="dCMP_cyt_deam_1"/>
    <property type="match status" value="1"/>
</dbReference>
<dbReference type="InterPro" id="IPR016192">
    <property type="entry name" value="APOBEC/CMP_deaminase_Zn-bd"/>
</dbReference>
<gene>
    <name evidence="17" type="primary">cdd</name>
    <name evidence="17" type="ORF">GF339_13705</name>
</gene>
<organism evidence="17 18">
    <name type="scientific">candidate division KSB3 bacterium</name>
    <dbReference type="NCBI Taxonomy" id="2044937"/>
    <lineage>
        <taxon>Bacteria</taxon>
        <taxon>candidate division KSB3</taxon>
    </lineage>
</organism>
<evidence type="ECO:0000256" key="15">
    <source>
        <dbReference type="RuleBase" id="RU364006"/>
    </source>
</evidence>
<dbReference type="InterPro" id="IPR050202">
    <property type="entry name" value="Cyt/Deoxycyt_deaminase"/>
</dbReference>
<keyword evidence="8 14" id="KW-0862">Zinc</keyword>
<dbReference type="PROSITE" id="PS00903">
    <property type="entry name" value="CYT_DCMP_DEAMINASES_1"/>
    <property type="match status" value="1"/>
</dbReference>
<comment type="catalytic activity">
    <reaction evidence="10 15">
        <text>2'-deoxycytidine + H2O + H(+) = 2'-deoxyuridine + NH4(+)</text>
        <dbReference type="Rhea" id="RHEA:13433"/>
        <dbReference type="ChEBI" id="CHEBI:15377"/>
        <dbReference type="ChEBI" id="CHEBI:15378"/>
        <dbReference type="ChEBI" id="CHEBI:15698"/>
        <dbReference type="ChEBI" id="CHEBI:16450"/>
        <dbReference type="ChEBI" id="CHEBI:28938"/>
        <dbReference type="EC" id="3.5.4.5"/>
    </reaction>
</comment>
<evidence type="ECO:0000256" key="8">
    <source>
        <dbReference type="ARBA" id="ARBA00022833"/>
    </source>
</evidence>
<dbReference type="FunFam" id="3.40.140.10:FF:000008">
    <property type="entry name" value="Cytidine deaminase"/>
    <property type="match status" value="1"/>
</dbReference>
<protein>
    <recommendedName>
        <fullName evidence="5 15">Cytidine deaminase</fullName>
        <ecNumber evidence="4 15">3.5.4.5</ecNumber>
    </recommendedName>
    <alternativeName>
        <fullName evidence="9 15">Cytidine aminohydrolase</fullName>
    </alternativeName>
</protein>
<evidence type="ECO:0000259" key="16">
    <source>
        <dbReference type="PROSITE" id="PS51747"/>
    </source>
</evidence>
<feature type="binding site" evidence="14">
    <location>
        <position position="92"/>
    </location>
    <ligand>
        <name>Zn(2+)</name>
        <dbReference type="ChEBI" id="CHEBI:29105"/>
        <note>catalytic</note>
    </ligand>
</feature>
<evidence type="ECO:0000313" key="17">
    <source>
        <dbReference type="EMBL" id="MBD3325635.1"/>
    </source>
</evidence>
<feature type="domain" description="CMP/dCMP-type deaminase" evidence="16">
    <location>
        <begin position="4"/>
        <end position="130"/>
    </location>
</feature>
<evidence type="ECO:0000256" key="1">
    <source>
        <dbReference type="ARBA" id="ARBA00001947"/>
    </source>
</evidence>
<name>A0A9D5Q6D9_9BACT</name>
<evidence type="ECO:0000256" key="13">
    <source>
        <dbReference type="PIRSR" id="PIRSR606262-2"/>
    </source>
</evidence>
<dbReference type="Proteomes" id="UP000649604">
    <property type="component" value="Unassembled WGS sequence"/>
</dbReference>
<dbReference type="PANTHER" id="PTHR11644:SF2">
    <property type="entry name" value="CYTIDINE DEAMINASE"/>
    <property type="match status" value="1"/>
</dbReference>
<sequence length="135" mass="14597">MDDPQFDPLIEEATHARLKAYAPYSHFRVGAAVRTRSGKIFHGCNIENSSYGATICAERVALGNAYAAGERDIEAMAIVTDTTPPSPPCGICRQVIKELGGNIPILLANVAGETRRFITDDLLPEAFMGNMLSQD</sequence>
<comment type="catalytic activity">
    <reaction evidence="11 15">
        <text>cytidine + H2O + H(+) = uridine + NH4(+)</text>
        <dbReference type="Rhea" id="RHEA:16069"/>
        <dbReference type="ChEBI" id="CHEBI:15377"/>
        <dbReference type="ChEBI" id="CHEBI:15378"/>
        <dbReference type="ChEBI" id="CHEBI:16704"/>
        <dbReference type="ChEBI" id="CHEBI:17562"/>
        <dbReference type="ChEBI" id="CHEBI:28938"/>
        <dbReference type="EC" id="3.5.4.5"/>
    </reaction>
</comment>
<evidence type="ECO:0000256" key="9">
    <source>
        <dbReference type="ARBA" id="ARBA00032005"/>
    </source>
</evidence>
<comment type="cofactor">
    <cofactor evidence="1 14 15">
        <name>Zn(2+)</name>
        <dbReference type="ChEBI" id="CHEBI:29105"/>
    </cofactor>
</comment>
<evidence type="ECO:0000256" key="3">
    <source>
        <dbReference type="ARBA" id="ARBA00006576"/>
    </source>
</evidence>
<dbReference type="InterPro" id="IPR016193">
    <property type="entry name" value="Cytidine_deaminase-like"/>
</dbReference>
<accession>A0A9D5Q6D9</accession>
<dbReference type="GO" id="GO:0008270">
    <property type="term" value="F:zinc ion binding"/>
    <property type="evidence" value="ECO:0007669"/>
    <property type="project" value="UniProtKB-UniRule"/>
</dbReference>
<evidence type="ECO:0000313" key="18">
    <source>
        <dbReference type="Proteomes" id="UP000649604"/>
    </source>
</evidence>
<dbReference type="GO" id="GO:0072527">
    <property type="term" value="P:pyrimidine-containing compound metabolic process"/>
    <property type="evidence" value="ECO:0007669"/>
    <property type="project" value="UniProtKB-ARBA"/>
</dbReference>
<dbReference type="GO" id="GO:0042802">
    <property type="term" value="F:identical protein binding"/>
    <property type="evidence" value="ECO:0007669"/>
    <property type="project" value="UniProtKB-ARBA"/>
</dbReference>
<keyword evidence="7 15" id="KW-0378">Hydrolase</keyword>
<dbReference type="Gene3D" id="3.40.140.10">
    <property type="entry name" value="Cytidine Deaminase, domain 2"/>
    <property type="match status" value="1"/>
</dbReference>
<dbReference type="AlphaFoldDB" id="A0A9D5Q6D9"/>
<dbReference type="GO" id="GO:0005829">
    <property type="term" value="C:cytosol"/>
    <property type="evidence" value="ECO:0007669"/>
    <property type="project" value="TreeGrafter"/>
</dbReference>
<evidence type="ECO:0000256" key="7">
    <source>
        <dbReference type="ARBA" id="ARBA00022801"/>
    </source>
</evidence>
<dbReference type="InterPro" id="IPR002125">
    <property type="entry name" value="CMP_dCMP_dom"/>
</dbReference>
<comment type="function">
    <text evidence="2 15">This enzyme scavenges exogenous and endogenous cytidine and 2'-deoxycytidine for UMP synthesis.</text>
</comment>
<reference evidence="17" key="1">
    <citation type="submission" date="2019-11" db="EMBL/GenBank/DDBJ databases">
        <title>Microbial mats filling the niche in hypersaline microbial mats.</title>
        <authorList>
            <person name="Wong H.L."/>
            <person name="Macleod F.I."/>
            <person name="White R.A. III"/>
            <person name="Burns B.P."/>
        </authorList>
    </citation>
    <scope>NUCLEOTIDE SEQUENCE</scope>
    <source>
        <strain evidence="17">Rbin_158</strain>
    </source>
</reference>
<evidence type="ECO:0000256" key="6">
    <source>
        <dbReference type="ARBA" id="ARBA00022723"/>
    </source>
</evidence>
<evidence type="ECO:0000256" key="10">
    <source>
        <dbReference type="ARBA" id="ARBA00049252"/>
    </source>
</evidence>
<feature type="binding site" evidence="14">
    <location>
        <position position="89"/>
    </location>
    <ligand>
        <name>Zn(2+)</name>
        <dbReference type="ChEBI" id="CHEBI:29105"/>
        <note>catalytic</note>
    </ligand>
</feature>
<dbReference type="GO" id="GO:0004126">
    <property type="term" value="F:cytidine deaminase activity"/>
    <property type="evidence" value="ECO:0007669"/>
    <property type="project" value="UniProtKB-UniRule"/>
</dbReference>
<evidence type="ECO:0000256" key="4">
    <source>
        <dbReference type="ARBA" id="ARBA00012783"/>
    </source>
</evidence>
<keyword evidence="6 14" id="KW-0479">Metal-binding</keyword>
<evidence type="ECO:0000256" key="5">
    <source>
        <dbReference type="ARBA" id="ARBA00018266"/>
    </source>
</evidence>
<dbReference type="SUPFAM" id="SSF53927">
    <property type="entry name" value="Cytidine deaminase-like"/>
    <property type="match status" value="1"/>
</dbReference>
<comment type="similarity">
    <text evidence="3 15">Belongs to the cytidine and deoxycytidylate deaminase family.</text>
</comment>
<feature type="binding site" evidence="13">
    <location>
        <begin position="45"/>
        <end position="51"/>
    </location>
    <ligand>
        <name>substrate</name>
    </ligand>
</feature>
<evidence type="ECO:0000256" key="12">
    <source>
        <dbReference type="PIRSR" id="PIRSR606262-1"/>
    </source>
</evidence>
<dbReference type="CDD" id="cd01283">
    <property type="entry name" value="cytidine_deaminase"/>
    <property type="match status" value="1"/>
</dbReference>
<dbReference type="PROSITE" id="PS51747">
    <property type="entry name" value="CYT_DCMP_DEAMINASES_2"/>
    <property type="match status" value="1"/>
</dbReference>
<evidence type="ECO:0000256" key="11">
    <source>
        <dbReference type="ARBA" id="ARBA00049558"/>
    </source>
</evidence>
<dbReference type="NCBIfam" id="TIGR01354">
    <property type="entry name" value="cyt_deam_tetra"/>
    <property type="match status" value="1"/>
</dbReference>
<feature type="binding site" evidence="14">
    <location>
        <position position="56"/>
    </location>
    <ligand>
        <name>Zn(2+)</name>
        <dbReference type="ChEBI" id="CHEBI:29105"/>
        <note>catalytic</note>
    </ligand>
</feature>
<dbReference type="EMBL" id="WJJP01000442">
    <property type="protein sequence ID" value="MBD3325635.1"/>
    <property type="molecule type" value="Genomic_DNA"/>
</dbReference>
<dbReference type="PANTHER" id="PTHR11644">
    <property type="entry name" value="CYTIDINE DEAMINASE"/>
    <property type="match status" value="1"/>
</dbReference>
<evidence type="ECO:0000256" key="14">
    <source>
        <dbReference type="PIRSR" id="PIRSR606262-3"/>
    </source>
</evidence>
<dbReference type="NCBIfam" id="NF004064">
    <property type="entry name" value="PRK05578.1"/>
    <property type="match status" value="1"/>
</dbReference>